<protein>
    <submittedName>
        <fullName evidence="1">Uncharacterized protein</fullName>
    </submittedName>
</protein>
<name>A0A1V9WZG1_9ACAR</name>
<dbReference type="AlphaFoldDB" id="A0A1V9WZG1"/>
<evidence type="ECO:0000313" key="2">
    <source>
        <dbReference type="Proteomes" id="UP000192247"/>
    </source>
</evidence>
<proteinExistence type="predicted"/>
<gene>
    <name evidence="1" type="ORF">BIW11_04959</name>
</gene>
<evidence type="ECO:0000313" key="1">
    <source>
        <dbReference type="EMBL" id="OQR66624.1"/>
    </source>
</evidence>
<sequence>MDRQTGGQIDGPTGKRIDG</sequence>
<comment type="caution">
    <text evidence="1">The sequence shown here is derived from an EMBL/GenBank/DDBJ whole genome shotgun (WGS) entry which is preliminary data.</text>
</comment>
<dbReference type="InParanoid" id="A0A1V9WZG1"/>
<dbReference type="EMBL" id="MNPL01031690">
    <property type="protein sequence ID" value="OQR66624.1"/>
    <property type="molecule type" value="Genomic_DNA"/>
</dbReference>
<reference evidence="1 2" key="1">
    <citation type="journal article" date="2017" name="Gigascience">
        <title>Draft genome of the honey bee ectoparasitic mite, Tropilaelaps mercedesae, is shaped by the parasitic life history.</title>
        <authorList>
            <person name="Dong X."/>
            <person name="Armstrong S.D."/>
            <person name="Xia D."/>
            <person name="Makepeace B.L."/>
            <person name="Darby A.C."/>
            <person name="Kadowaki T."/>
        </authorList>
    </citation>
    <scope>NUCLEOTIDE SEQUENCE [LARGE SCALE GENOMIC DNA]</scope>
    <source>
        <strain evidence="1">Wuxi-XJTLU</strain>
    </source>
</reference>
<dbReference type="Proteomes" id="UP000192247">
    <property type="component" value="Unassembled WGS sequence"/>
</dbReference>
<keyword evidence="2" id="KW-1185">Reference proteome</keyword>
<organism evidence="1 2">
    <name type="scientific">Tropilaelaps mercedesae</name>
    <dbReference type="NCBI Taxonomy" id="418985"/>
    <lineage>
        <taxon>Eukaryota</taxon>
        <taxon>Metazoa</taxon>
        <taxon>Ecdysozoa</taxon>
        <taxon>Arthropoda</taxon>
        <taxon>Chelicerata</taxon>
        <taxon>Arachnida</taxon>
        <taxon>Acari</taxon>
        <taxon>Parasitiformes</taxon>
        <taxon>Mesostigmata</taxon>
        <taxon>Gamasina</taxon>
        <taxon>Dermanyssoidea</taxon>
        <taxon>Laelapidae</taxon>
        <taxon>Tropilaelaps</taxon>
    </lineage>
</organism>
<accession>A0A1V9WZG1</accession>